<evidence type="ECO:0000256" key="1">
    <source>
        <dbReference type="SAM" id="MobiDB-lite"/>
    </source>
</evidence>
<proteinExistence type="predicted"/>
<dbReference type="EMBL" id="PFFQ01000012">
    <property type="protein sequence ID" value="PIW18716.1"/>
    <property type="molecule type" value="Genomic_DNA"/>
</dbReference>
<organism evidence="2 3">
    <name type="scientific">bacterium (Candidatus Blackallbacteria) CG17_big_fil_post_rev_8_21_14_2_50_48_46</name>
    <dbReference type="NCBI Taxonomy" id="2014261"/>
    <lineage>
        <taxon>Bacteria</taxon>
        <taxon>Candidatus Blackallbacteria</taxon>
    </lineage>
</organism>
<reference evidence="2 3" key="1">
    <citation type="submission" date="2017-09" db="EMBL/GenBank/DDBJ databases">
        <title>Depth-based differentiation of microbial function through sediment-hosted aquifers and enrichment of novel symbionts in the deep terrestrial subsurface.</title>
        <authorList>
            <person name="Probst A.J."/>
            <person name="Ladd B."/>
            <person name="Jarett J.K."/>
            <person name="Geller-Mcgrath D.E."/>
            <person name="Sieber C.M."/>
            <person name="Emerson J.B."/>
            <person name="Anantharaman K."/>
            <person name="Thomas B.C."/>
            <person name="Malmstrom R."/>
            <person name="Stieglmeier M."/>
            <person name="Klingl A."/>
            <person name="Woyke T."/>
            <person name="Ryan C.M."/>
            <person name="Banfield J.F."/>
        </authorList>
    </citation>
    <scope>NUCLEOTIDE SEQUENCE [LARGE SCALE GENOMIC DNA]</scope>
    <source>
        <strain evidence="2">CG17_big_fil_post_rev_8_21_14_2_50_48_46</strain>
    </source>
</reference>
<gene>
    <name evidence="2" type="ORF">COW36_05315</name>
</gene>
<evidence type="ECO:0000313" key="3">
    <source>
        <dbReference type="Proteomes" id="UP000231019"/>
    </source>
</evidence>
<dbReference type="Proteomes" id="UP000231019">
    <property type="component" value="Unassembled WGS sequence"/>
</dbReference>
<dbReference type="AlphaFoldDB" id="A0A2M7G9C7"/>
<evidence type="ECO:0000313" key="2">
    <source>
        <dbReference type="EMBL" id="PIW18716.1"/>
    </source>
</evidence>
<accession>A0A2M7G9C7</accession>
<protein>
    <submittedName>
        <fullName evidence="2">Uncharacterized protein</fullName>
    </submittedName>
</protein>
<comment type="caution">
    <text evidence="2">The sequence shown here is derived from an EMBL/GenBank/DDBJ whole genome shotgun (WGS) entry which is preliminary data.</text>
</comment>
<feature type="region of interest" description="Disordered" evidence="1">
    <location>
        <begin position="94"/>
        <end position="124"/>
    </location>
</feature>
<name>A0A2M7G9C7_9BACT</name>
<sequence length="124" mass="14967">MKKETRENYVDKLIGTYFDQLWSNPFYLNGMGQLMRNNLAMRQQWNKQMETLLSFWQLPNQQMQQRTLHQINTLLSEWRFERDELNDRLDAMEKELAELKTTQSTTQRKEEPKRAHKSGNAQAE</sequence>